<gene>
    <name evidence="2" type="ORF">F1649_04505</name>
</gene>
<dbReference type="AlphaFoldDB" id="A0A5M9HFN5"/>
<keyword evidence="3" id="KW-1185">Reference proteome</keyword>
<feature type="coiled-coil region" evidence="1">
    <location>
        <begin position="87"/>
        <end position="118"/>
    </location>
</feature>
<reference evidence="2 3" key="1">
    <citation type="submission" date="2019-09" db="EMBL/GenBank/DDBJ databases">
        <title>Pararcticibacter amylolyticus gen. nov., sp. nov., isolated from a rottenly hemp rope, and reclassification of Pedobacter tournemirensis as Pararcticibacter tournemirensis comb. nov.</title>
        <authorList>
            <person name="Cai Y."/>
        </authorList>
    </citation>
    <scope>NUCLEOTIDE SEQUENCE [LARGE SCALE GENOMIC DNA]</scope>
    <source>
        <strain evidence="2 3">TF5-37.2-LB10</strain>
    </source>
</reference>
<protein>
    <submittedName>
        <fullName evidence="2">Uncharacterized protein</fullName>
    </submittedName>
</protein>
<accession>A0A5M9HFN5</accession>
<sequence length="122" mass="14346">MIVIIKSKGLHRGELLGKIITKKGLVKSKVAAEAGFDRTTYYYHIKQANLDYTILEKYGRVIGYDFTTDLPEMQSFIHRAGPEITTLEEMEKDRNKWKEKYYELLEEYHELKKQAEQRGKSN</sequence>
<evidence type="ECO:0000256" key="1">
    <source>
        <dbReference type="SAM" id="Coils"/>
    </source>
</evidence>
<dbReference type="Proteomes" id="UP000322918">
    <property type="component" value="Unassembled WGS sequence"/>
</dbReference>
<organism evidence="2 3">
    <name type="scientific">Arcticibacter tournemirensis</name>
    <dbReference type="NCBI Taxonomy" id="699437"/>
    <lineage>
        <taxon>Bacteria</taxon>
        <taxon>Pseudomonadati</taxon>
        <taxon>Bacteroidota</taxon>
        <taxon>Sphingobacteriia</taxon>
        <taxon>Sphingobacteriales</taxon>
        <taxon>Sphingobacteriaceae</taxon>
        <taxon>Arcticibacter</taxon>
    </lineage>
</organism>
<dbReference type="EMBL" id="VWNE01000005">
    <property type="protein sequence ID" value="KAA8485383.1"/>
    <property type="molecule type" value="Genomic_DNA"/>
</dbReference>
<proteinExistence type="predicted"/>
<evidence type="ECO:0000313" key="2">
    <source>
        <dbReference type="EMBL" id="KAA8485383.1"/>
    </source>
</evidence>
<dbReference type="OrthoDB" id="981159at2"/>
<comment type="caution">
    <text evidence="2">The sequence shown here is derived from an EMBL/GenBank/DDBJ whole genome shotgun (WGS) entry which is preliminary data.</text>
</comment>
<name>A0A5M9HFN5_9SPHI</name>
<dbReference type="RefSeq" id="WP_141814739.1">
    <property type="nucleotide sequence ID" value="NZ_VFPL01000001.1"/>
</dbReference>
<evidence type="ECO:0000313" key="3">
    <source>
        <dbReference type="Proteomes" id="UP000322918"/>
    </source>
</evidence>
<keyword evidence="1" id="KW-0175">Coiled coil</keyword>